<dbReference type="GO" id="GO:0046872">
    <property type="term" value="F:metal ion binding"/>
    <property type="evidence" value="ECO:0007669"/>
    <property type="project" value="UniProtKB-KW"/>
</dbReference>
<comment type="cofactor">
    <cofactor evidence="1">
        <name>a divalent metal cation</name>
        <dbReference type="ChEBI" id="CHEBI:60240"/>
    </cofactor>
</comment>
<keyword evidence="5" id="KW-0479">Metal-binding</keyword>
<protein>
    <recommendedName>
        <fullName evidence="2">Putative 4-hydroxy-4-methyl-2-oxoglutarate aldolase</fullName>
    </recommendedName>
    <alternativeName>
        <fullName evidence="3">Regulator of ribonuclease activity homolog</fullName>
    </alternativeName>
    <alternativeName>
        <fullName evidence="4">RraA-like protein</fullName>
    </alternativeName>
</protein>
<evidence type="ECO:0000256" key="1">
    <source>
        <dbReference type="ARBA" id="ARBA00001968"/>
    </source>
</evidence>
<dbReference type="Pfam" id="PF03737">
    <property type="entry name" value="RraA-like"/>
    <property type="match status" value="1"/>
</dbReference>
<feature type="binding site" evidence="5">
    <location>
        <position position="132"/>
    </location>
    <ligand>
        <name>substrate</name>
    </ligand>
</feature>
<dbReference type="Proteomes" id="UP000317178">
    <property type="component" value="Chromosome"/>
</dbReference>
<feature type="binding site" evidence="5">
    <location>
        <position position="133"/>
    </location>
    <ligand>
        <name>Mg(2+)</name>
        <dbReference type="ChEBI" id="CHEBI:18420"/>
    </ligand>
</feature>
<dbReference type="InterPro" id="IPR036704">
    <property type="entry name" value="RraA/RraA-like_sf"/>
</dbReference>
<organism evidence="6 7">
    <name type="scientific">Polystyrenella longa</name>
    <dbReference type="NCBI Taxonomy" id="2528007"/>
    <lineage>
        <taxon>Bacteria</taxon>
        <taxon>Pseudomonadati</taxon>
        <taxon>Planctomycetota</taxon>
        <taxon>Planctomycetia</taxon>
        <taxon>Planctomycetales</taxon>
        <taxon>Planctomycetaceae</taxon>
        <taxon>Polystyrenella</taxon>
    </lineage>
</organism>
<dbReference type="SUPFAM" id="SSF89562">
    <property type="entry name" value="RraA-like"/>
    <property type="match status" value="1"/>
</dbReference>
<evidence type="ECO:0000256" key="3">
    <source>
        <dbReference type="ARBA" id="ARBA00029596"/>
    </source>
</evidence>
<proteinExistence type="predicted"/>
<accession>A0A518CSX3</accession>
<evidence type="ECO:0000313" key="6">
    <source>
        <dbReference type="EMBL" id="QDU82331.1"/>
    </source>
</evidence>
<dbReference type="PANTHER" id="PTHR33254:SF4">
    <property type="entry name" value="4-HYDROXY-4-METHYL-2-OXOGLUTARATE ALDOLASE 3-RELATED"/>
    <property type="match status" value="1"/>
</dbReference>
<dbReference type="InterPro" id="IPR005493">
    <property type="entry name" value="RraA/RraA-like"/>
</dbReference>
<dbReference type="OrthoDB" id="9784786at2"/>
<name>A0A518CSX3_9PLAN</name>
<keyword evidence="5" id="KW-0460">Magnesium</keyword>
<dbReference type="PANTHER" id="PTHR33254">
    <property type="entry name" value="4-HYDROXY-4-METHYL-2-OXOGLUTARATE ALDOLASE 3-RELATED"/>
    <property type="match status" value="1"/>
</dbReference>
<dbReference type="EMBL" id="CP036281">
    <property type="protein sequence ID" value="QDU82331.1"/>
    <property type="molecule type" value="Genomic_DNA"/>
</dbReference>
<evidence type="ECO:0000256" key="4">
    <source>
        <dbReference type="ARBA" id="ARBA00030169"/>
    </source>
</evidence>
<evidence type="ECO:0000256" key="5">
    <source>
        <dbReference type="PIRSR" id="PIRSR605493-1"/>
    </source>
</evidence>
<gene>
    <name evidence="6" type="primary">proA_4</name>
    <name evidence="6" type="ORF">Pla110_40860</name>
</gene>
<evidence type="ECO:0000256" key="2">
    <source>
        <dbReference type="ARBA" id="ARBA00016549"/>
    </source>
</evidence>
<dbReference type="AlphaFoldDB" id="A0A518CSX3"/>
<comment type="cofactor">
    <cofactor evidence="5">
        <name>Mg(2+)</name>
        <dbReference type="ChEBI" id="CHEBI:18420"/>
    </cofactor>
</comment>
<keyword evidence="7" id="KW-1185">Reference proteome</keyword>
<dbReference type="CDD" id="cd16841">
    <property type="entry name" value="RraA_family"/>
    <property type="match status" value="1"/>
</dbReference>
<evidence type="ECO:0000313" key="7">
    <source>
        <dbReference type="Proteomes" id="UP000317178"/>
    </source>
</evidence>
<feature type="binding site" evidence="5">
    <location>
        <begin position="110"/>
        <end position="113"/>
    </location>
    <ligand>
        <name>substrate</name>
    </ligand>
</feature>
<dbReference type="Gene3D" id="3.50.30.40">
    <property type="entry name" value="Ribonuclease E inhibitor RraA/RraA-like"/>
    <property type="match status" value="1"/>
</dbReference>
<dbReference type="KEGG" id="plon:Pla110_40860"/>
<reference evidence="6 7" key="1">
    <citation type="submission" date="2019-02" db="EMBL/GenBank/DDBJ databases">
        <title>Deep-cultivation of Planctomycetes and their phenomic and genomic characterization uncovers novel biology.</title>
        <authorList>
            <person name="Wiegand S."/>
            <person name="Jogler M."/>
            <person name="Boedeker C."/>
            <person name="Pinto D."/>
            <person name="Vollmers J."/>
            <person name="Rivas-Marin E."/>
            <person name="Kohn T."/>
            <person name="Peeters S.H."/>
            <person name="Heuer A."/>
            <person name="Rast P."/>
            <person name="Oberbeckmann S."/>
            <person name="Bunk B."/>
            <person name="Jeske O."/>
            <person name="Meyerdierks A."/>
            <person name="Storesund J.E."/>
            <person name="Kallscheuer N."/>
            <person name="Luecker S."/>
            <person name="Lage O.M."/>
            <person name="Pohl T."/>
            <person name="Merkel B.J."/>
            <person name="Hornburger P."/>
            <person name="Mueller R.-W."/>
            <person name="Bruemmer F."/>
            <person name="Labrenz M."/>
            <person name="Spormann A.M."/>
            <person name="Op den Camp H."/>
            <person name="Overmann J."/>
            <person name="Amann R."/>
            <person name="Jetten M.S.M."/>
            <person name="Mascher T."/>
            <person name="Medema M.H."/>
            <person name="Devos D.P."/>
            <person name="Kaster A.-K."/>
            <person name="Ovreas L."/>
            <person name="Rohde M."/>
            <person name="Galperin M.Y."/>
            <person name="Jogler C."/>
        </authorList>
    </citation>
    <scope>NUCLEOTIDE SEQUENCE [LARGE SCALE GENOMIC DNA]</scope>
    <source>
        <strain evidence="6 7">Pla110</strain>
    </source>
</reference>
<dbReference type="RefSeq" id="WP_144998422.1">
    <property type="nucleotide sequence ID" value="NZ_CP036281.1"/>
</dbReference>
<sequence>MSSSESPRLPDLERLRSFDTPTVCNAIELFEFRSPAEGYMDRRIASCFPELPPMVGYAATATFRSSVPASPEQVAAGFSFQQLESFSELPGPAIVVIEDLDDPPAGATFGDGMCLTYHTFGAVGLVTSGAARDIDNVRALKFPCFSNGVMSGHGHCHFEAVSVPVKVGGMTIHQGDLLHGDCNGIVTIPMEIAAEIPYACEKYLEYESIVLDRLRQGHSDLSGHKTALIEMQRLLAELKIELKRRVGL</sequence>